<feature type="non-terminal residue" evidence="1">
    <location>
        <position position="1"/>
    </location>
</feature>
<dbReference type="GeneID" id="64624338"/>
<dbReference type="OrthoDB" id="3199698at2759"/>
<protein>
    <submittedName>
        <fullName evidence="1">Uncharacterized protein</fullName>
    </submittedName>
</protein>
<evidence type="ECO:0000313" key="1">
    <source>
        <dbReference type="EMBL" id="KAG1822439.1"/>
    </source>
</evidence>
<evidence type="ECO:0000313" key="2">
    <source>
        <dbReference type="Proteomes" id="UP000807769"/>
    </source>
</evidence>
<dbReference type="Pfam" id="PF18759">
    <property type="entry name" value="Plavaka"/>
    <property type="match status" value="1"/>
</dbReference>
<proteinExistence type="predicted"/>
<comment type="caution">
    <text evidence="1">The sequence shown here is derived from an EMBL/GenBank/DDBJ whole genome shotgun (WGS) entry which is preliminary data.</text>
</comment>
<dbReference type="EMBL" id="JABBWG010000005">
    <property type="protein sequence ID" value="KAG1822439.1"/>
    <property type="molecule type" value="Genomic_DNA"/>
</dbReference>
<dbReference type="InterPro" id="IPR041078">
    <property type="entry name" value="Plavaka"/>
</dbReference>
<organism evidence="1 2">
    <name type="scientific">Suillus subaureus</name>
    <dbReference type="NCBI Taxonomy" id="48587"/>
    <lineage>
        <taxon>Eukaryota</taxon>
        <taxon>Fungi</taxon>
        <taxon>Dikarya</taxon>
        <taxon>Basidiomycota</taxon>
        <taxon>Agaricomycotina</taxon>
        <taxon>Agaricomycetes</taxon>
        <taxon>Agaricomycetidae</taxon>
        <taxon>Boletales</taxon>
        <taxon>Suillineae</taxon>
        <taxon>Suillaceae</taxon>
        <taxon>Suillus</taxon>
    </lineage>
</organism>
<dbReference type="AlphaFoldDB" id="A0A9P7EHY5"/>
<dbReference type="Proteomes" id="UP000807769">
    <property type="component" value="Unassembled WGS sequence"/>
</dbReference>
<accession>A0A9P7EHY5</accession>
<keyword evidence="2" id="KW-1185">Reference proteome</keyword>
<dbReference type="RefSeq" id="XP_041196845.1">
    <property type="nucleotide sequence ID" value="XM_041330321.1"/>
</dbReference>
<gene>
    <name evidence="1" type="ORF">BJ212DRAFT_1263142</name>
</gene>
<sequence>DLIATNQETYGSTFVPLIIGSDKTVVSFPRGQTKYHLLYLSISNTHNSI</sequence>
<name>A0A9P7EHY5_9AGAM</name>
<reference evidence="1" key="1">
    <citation type="journal article" date="2020" name="New Phytol.">
        <title>Comparative genomics reveals dynamic genome evolution in host specialist ectomycorrhizal fungi.</title>
        <authorList>
            <person name="Lofgren L.A."/>
            <person name="Nguyen N.H."/>
            <person name="Vilgalys R."/>
            <person name="Ruytinx J."/>
            <person name="Liao H.L."/>
            <person name="Branco S."/>
            <person name="Kuo A."/>
            <person name="LaButti K."/>
            <person name="Lipzen A."/>
            <person name="Andreopoulos W."/>
            <person name="Pangilinan J."/>
            <person name="Riley R."/>
            <person name="Hundley H."/>
            <person name="Na H."/>
            <person name="Barry K."/>
            <person name="Grigoriev I.V."/>
            <person name="Stajich J.E."/>
            <person name="Kennedy P.G."/>
        </authorList>
    </citation>
    <scope>NUCLEOTIDE SEQUENCE</scope>
    <source>
        <strain evidence="1">MN1</strain>
    </source>
</reference>